<evidence type="ECO:0000313" key="7">
    <source>
        <dbReference type="Proteomes" id="UP000076874"/>
    </source>
</evidence>
<dbReference type="PANTHER" id="PTHR13022">
    <property type="entry name" value="EUKARYOTIC TRANSLATION INITIATION FACTOR 3 SUBUNIT 11"/>
    <property type="match status" value="1"/>
</dbReference>
<keyword evidence="7" id="KW-1185">Reference proteome</keyword>
<proteinExistence type="inferred from homology"/>
<evidence type="ECO:0000256" key="2">
    <source>
        <dbReference type="ARBA" id="ARBA00022540"/>
    </source>
</evidence>
<dbReference type="Gene3D" id="1.25.40.250">
    <property type="entry name" value="ARM repeat, domain 1"/>
    <property type="match status" value="1"/>
</dbReference>
<dbReference type="AlphaFoldDB" id="A0A167XRI4"/>
<dbReference type="InterPro" id="IPR000717">
    <property type="entry name" value="PCI_dom"/>
</dbReference>
<dbReference type="SUPFAM" id="SSF48371">
    <property type="entry name" value="ARM repeat"/>
    <property type="match status" value="1"/>
</dbReference>
<evidence type="ECO:0000313" key="6">
    <source>
        <dbReference type="EMBL" id="OAA65299.1"/>
    </source>
</evidence>
<sequence length="247" mass="27283">MSSEDPEERPEAIVAIITGLERYNPEAVVTLEAYLAQQCEERFCDCNANRTLLKLYQLNPDRIKDEVITNILVKAMTQFPSPQFGLAMHLLSPAVATPAAAAASNGTVSTELAEAVAKLRALNNLLEGAQYARFWATLDSDDLYADLTTDIDGFEEIVRVRIAQLVSHAFREIQLSILEQWLGLGDDAARSFITGTCGWTITPAEGGGATVHIPSNPENEAKKTEIREDVNIDMFARVIRRSWEETV</sequence>
<comment type="function">
    <text evidence="4">Component of the eukaryotic translation initiation factor 3 (eIF-3) complex, which is involved in protein synthesis of a specialized repertoire of mRNAs and, together with other initiation factors, stimulates binding of mRNA and methionyl-tRNAi to the 40S ribosome. The eIF-3 complex specifically targets and initiates translation of a subset of mRNAs involved in cell proliferation.</text>
</comment>
<evidence type="ECO:0000256" key="4">
    <source>
        <dbReference type="HAMAP-Rule" id="MF_03010"/>
    </source>
</evidence>
<dbReference type="OrthoDB" id="337745at2759"/>
<dbReference type="InterPro" id="IPR036388">
    <property type="entry name" value="WH-like_DNA-bd_sf"/>
</dbReference>
<dbReference type="Proteomes" id="UP000076874">
    <property type="component" value="Unassembled WGS sequence"/>
</dbReference>
<dbReference type="InterPro" id="IPR016024">
    <property type="entry name" value="ARM-type_fold"/>
</dbReference>
<dbReference type="InterPro" id="IPR033464">
    <property type="entry name" value="CSN8_PSD8_EIF3K"/>
</dbReference>
<protein>
    <recommendedName>
        <fullName evidence="4">Eukaryotic translation initiation factor 3 subunit K</fullName>
        <shortName evidence="4">eIF3k</shortName>
    </recommendedName>
    <alternativeName>
        <fullName evidence="4">eIF-3 p25</fullName>
    </alternativeName>
</protein>
<keyword evidence="2 4" id="KW-0396">Initiation factor</keyword>
<dbReference type="PROSITE" id="PS50250">
    <property type="entry name" value="PCI"/>
    <property type="match status" value="1"/>
</dbReference>
<evidence type="ECO:0000256" key="1">
    <source>
        <dbReference type="ARBA" id="ARBA00022490"/>
    </source>
</evidence>
<dbReference type="GO" id="GO:0003723">
    <property type="term" value="F:RNA binding"/>
    <property type="evidence" value="ECO:0007669"/>
    <property type="project" value="UniProtKB-UniRule"/>
</dbReference>
<gene>
    <name evidence="6" type="ORF">SPI_02086</name>
</gene>
<comment type="subcellular location">
    <subcellularLocation>
        <location evidence="4">Cytoplasm</location>
    </subcellularLocation>
</comment>
<reference evidence="6 7" key="1">
    <citation type="journal article" date="2016" name="Genome Biol. Evol.">
        <title>Divergent and convergent evolution of fungal pathogenicity.</title>
        <authorList>
            <person name="Shang Y."/>
            <person name="Xiao G."/>
            <person name="Zheng P."/>
            <person name="Cen K."/>
            <person name="Zhan S."/>
            <person name="Wang C."/>
        </authorList>
    </citation>
    <scope>NUCLEOTIDE SEQUENCE [LARGE SCALE GENOMIC DNA]</scope>
    <source>
        <strain evidence="6 7">RCEF 264</strain>
    </source>
</reference>
<dbReference type="Gene3D" id="1.10.10.10">
    <property type="entry name" value="Winged helix-like DNA-binding domain superfamily/Winged helix DNA-binding domain"/>
    <property type="match status" value="1"/>
</dbReference>
<comment type="caution">
    <text evidence="6">The sequence shown here is derived from an EMBL/GenBank/DDBJ whole genome shotgun (WGS) entry which is preliminary data.</text>
</comment>
<comment type="subunit">
    <text evidence="4">Component of the eukaryotic translation initiation factor 3 (eIF-3) complex.</text>
</comment>
<keyword evidence="1 4" id="KW-0963">Cytoplasm</keyword>
<dbReference type="InterPro" id="IPR036390">
    <property type="entry name" value="WH_DNA-bd_sf"/>
</dbReference>
<dbReference type="GO" id="GO:0033290">
    <property type="term" value="C:eukaryotic 48S preinitiation complex"/>
    <property type="evidence" value="ECO:0007669"/>
    <property type="project" value="UniProtKB-UniRule"/>
</dbReference>
<dbReference type="STRING" id="1081102.A0A167XRI4"/>
<dbReference type="InterPro" id="IPR016020">
    <property type="entry name" value="Transl_init_fac_sub12_N_euk"/>
</dbReference>
<dbReference type="GO" id="GO:0016282">
    <property type="term" value="C:eukaryotic 43S preinitiation complex"/>
    <property type="evidence" value="ECO:0007669"/>
    <property type="project" value="UniProtKB-UniRule"/>
</dbReference>
<feature type="domain" description="PCI" evidence="5">
    <location>
        <begin position="44"/>
        <end position="220"/>
    </location>
</feature>
<dbReference type="PANTHER" id="PTHR13022:SF0">
    <property type="entry name" value="EUKARYOTIC TRANSLATION INITIATION FACTOR 3 SUBUNIT K"/>
    <property type="match status" value="1"/>
</dbReference>
<dbReference type="EMBL" id="AZHD01000003">
    <property type="protein sequence ID" value="OAA65299.1"/>
    <property type="molecule type" value="Genomic_DNA"/>
</dbReference>
<comment type="similarity">
    <text evidence="4">Belongs to the eIF-3 subunit K family.</text>
</comment>
<dbReference type="GO" id="GO:0006446">
    <property type="term" value="P:regulation of translational initiation"/>
    <property type="evidence" value="ECO:0007669"/>
    <property type="project" value="InterPro"/>
</dbReference>
<dbReference type="FunFam" id="1.10.10.10:FF:000389">
    <property type="entry name" value="Eukaryotic translation initiation factor 3 subunit K"/>
    <property type="match status" value="1"/>
</dbReference>
<dbReference type="GO" id="GO:0043022">
    <property type="term" value="F:ribosome binding"/>
    <property type="evidence" value="ECO:0007669"/>
    <property type="project" value="InterPro"/>
</dbReference>
<evidence type="ECO:0000259" key="5">
    <source>
        <dbReference type="PROSITE" id="PS50250"/>
    </source>
</evidence>
<organism evidence="6 7">
    <name type="scientific">Niveomyces insectorum RCEF 264</name>
    <dbReference type="NCBI Taxonomy" id="1081102"/>
    <lineage>
        <taxon>Eukaryota</taxon>
        <taxon>Fungi</taxon>
        <taxon>Dikarya</taxon>
        <taxon>Ascomycota</taxon>
        <taxon>Pezizomycotina</taxon>
        <taxon>Sordariomycetes</taxon>
        <taxon>Hypocreomycetidae</taxon>
        <taxon>Hypocreales</taxon>
        <taxon>Cordycipitaceae</taxon>
        <taxon>Niveomyces</taxon>
    </lineage>
</organism>
<dbReference type="SUPFAM" id="SSF46785">
    <property type="entry name" value="Winged helix' DNA-binding domain"/>
    <property type="match status" value="1"/>
</dbReference>
<dbReference type="GO" id="GO:0003743">
    <property type="term" value="F:translation initiation factor activity"/>
    <property type="evidence" value="ECO:0007669"/>
    <property type="project" value="UniProtKB-UniRule"/>
</dbReference>
<keyword evidence="3 4" id="KW-0648">Protein biosynthesis</keyword>
<accession>A0A167XRI4</accession>
<dbReference type="InterPro" id="IPR009374">
    <property type="entry name" value="eIF3k"/>
</dbReference>
<evidence type="ECO:0000256" key="3">
    <source>
        <dbReference type="ARBA" id="ARBA00022917"/>
    </source>
</evidence>
<dbReference type="Pfam" id="PF10075">
    <property type="entry name" value="CSN8_PSD8_EIF3K"/>
    <property type="match status" value="1"/>
</dbReference>
<name>A0A167XRI4_9HYPO</name>
<dbReference type="HAMAP" id="MF_03010">
    <property type="entry name" value="eIF3k"/>
    <property type="match status" value="1"/>
</dbReference>
<dbReference type="GO" id="GO:0001732">
    <property type="term" value="P:formation of cytoplasmic translation initiation complex"/>
    <property type="evidence" value="ECO:0007669"/>
    <property type="project" value="UniProtKB-UniRule"/>
</dbReference>
<dbReference type="GO" id="GO:0005852">
    <property type="term" value="C:eukaryotic translation initiation factor 3 complex"/>
    <property type="evidence" value="ECO:0007669"/>
    <property type="project" value="UniProtKB-UniRule"/>
</dbReference>